<protein>
    <recommendedName>
        <fullName evidence="3">Major facilitator superfamily (MFS) profile domain-containing protein</fullName>
    </recommendedName>
</protein>
<name>A0A8J2P5Y7_9HEXA</name>
<feature type="non-terminal residue" evidence="1">
    <location>
        <position position="51"/>
    </location>
</feature>
<evidence type="ECO:0000313" key="2">
    <source>
        <dbReference type="Proteomes" id="UP000708208"/>
    </source>
</evidence>
<evidence type="ECO:0000313" key="1">
    <source>
        <dbReference type="EMBL" id="CAG7725690.1"/>
    </source>
</evidence>
<sequence length="51" mass="5513">MFHRSADEAATIVAVNGAFNLGGRLLFAVISDTVGRKLCFFVMLTVQLVIV</sequence>
<proteinExistence type="predicted"/>
<keyword evidence="2" id="KW-1185">Reference proteome</keyword>
<evidence type="ECO:0008006" key="3">
    <source>
        <dbReference type="Google" id="ProtNLM"/>
    </source>
</evidence>
<dbReference type="EMBL" id="CAJVCH010125639">
    <property type="protein sequence ID" value="CAG7725690.1"/>
    <property type="molecule type" value="Genomic_DNA"/>
</dbReference>
<dbReference type="Proteomes" id="UP000708208">
    <property type="component" value="Unassembled WGS sequence"/>
</dbReference>
<gene>
    <name evidence="1" type="ORF">AFUS01_LOCUS14637</name>
</gene>
<dbReference type="OrthoDB" id="410267at2759"/>
<comment type="caution">
    <text evidence="1">The sequence shown here is derived from an EMBL/GenBank/DDBJ whole genome shotgun (WGS) entry which is preliminary data.</text>
</comment>
<dbReference type="AlphaFoldDB" id="A0A8J2P5Y7"/>
<accession>A0A8J2P5Y7</accession>
<feature type="non-terminal residue" evidence="1">
    <location>
        <position position="1"/>
    </location>
</feature>
<reference evidence="1" key="1">
    <citation type="submission" date="2021-06" db="EMBL/GenBank/DDBJ databases">
        <authorList>
            <person name="Hodson N. C."/>
            <person name="Mongue J. A."/>
            <person name="Jaron S. K."/>
        </authorList>
    </citation>
    <scope>NUCLEOTIDE SEQUENCE</scope>
</reference>
<organism evidence="1 2">
    <name type="scientific">Allacma fusca</name>
    <dbReference type="NCBI Taxonomy" id="39272"/>
    <lineage>
        <taxon>Eukaryota</taxon>
        <taxon>Metazoa</taxon>
        <taxon>Ecdysozoa</taxon>
        <taxon>Arthropoda</taxon>
        <taxon>Hexapoda</taxon>
        <taxon>Collembola</taxon>
        <taxon>Symphypleona</taxon>
        <taxon>Sminthuridae</taxon>
        <taxon>Allacma</taxon>
    </lineage>
</organism>